<reference evidence="7" key="2">
    <citation type="submission" date="2025-08" db="UniProtKB">
        <authorList>
            <consortium name="Ensembl"/>
        </authorList>
    </citation>
    <scope>IDENTIFICATION</scope>
</reference>
<dbReference type="Ensembl" id="ENSGAGT00000040084.1">
    <property type="protein sequence ID" value="ENSGAGP00000035404.1"/>
    <property type="gene ID" value="ENSGAGG00000025168.1"/>
</dbReference>
<dbReference type="PANTHER" id="PTHR16521:SF3">
    <property type="entry name" value="TYPE-1 ANGIOTENSIN II RECEPTOR-ASSOCIATED PROTEIN"/>
    <property type="match status" value="1"/>
</dbReference>
<keyword evidence="4 6" id="KW-0472">Membrane</keyword>
<evidence type="ECO:0000256" key="5">
    <source>
        <dbReference type="SAM" id="MobiDB-lite"/>
    </source>
</evidence>
<feature type="transmembrane region" description="Helical" evidence="6">
    <location>
        <begin position="29"/>
        <end position="46"/>
    </location>
</feature>
<evidence type="ECO:0000256" key="6">
    <source>
        <dbReference type="SAM" id="Phobius"/>
    </source>
</evidence>
<keyword evidence="2 6" id="KW-0812">Transmembrane</keyword>
<keyword evidence="8" id="KW-1185">Reference proteome</keyword>
<accession>A0A452J4K1</accession>
<dbReference type="InterPro" id="IPR009436">
    <property type="entry name" value="AGTRAP"/>
</dbReference>
<reference evidence="7" key="3">
    <citation type="submission" date="2025-09" db="UniProtKB">
        <authorList>
            <consortium name="Ensembl"/>
        </authorList>
    </citation>
    <scope>IDENTIFICATION</scope>
</reference>
<evidence type="ECO:0000256" key="3">
    <source>
        <dbReference type="ARBA" id="ARBA00022989"/>
    </source>
</evidence>
<feature type="region of interest" description="Disordered" evidence="5">
    <location>
        <begin position="136"/>
        <end position="158"/>
    </location>
</feature>
<reference evidence="8" key="1">
    <citation type="journal article" date="2017" name="PLoS ONE">
        <title>The Agassiz's desert tortoise genome provides a resource for the conservation of a threatened species.</title>
        <authorList>
            <person name="Tollis M."/>
            <person name="DeNardo D.F."/>
            <person name="Cornelius J.A."/>
            <person name="Dolby G.A."/>
            <person name="Edwards T."/>
            <person name="Henen B.T."/>
            <person name="Karl A.E."/>
            <person name="Murphy R.W."/>
            <person name="Kusumi K."/>
        </authorList>
    </citation>
    <scope>NUCLEOTIDE SEQUENCE [LARGE SCALE GENOMIC DNA]</scope>
</reference>
<evidence type="ECO:0000313" key="7">
    <source>
        <dbReference type="Ensembl" id="ENSGAGP00000035404.1"/>
    </source>
</evidence>
<dbReference type="GO" id="GO:0005886">
    <property type="term" value="C:plasma membrane"/>
    <property type="evidence" value="ECO:0007669"/>
    <property type="project" value="TreeGrafter"/>
</dbReference>
<dbReference type="STRING" id="38772.ENSGAGP00000035404"/>
<dbReference type="PANTHER" id="PTHR16521">
    <property type="entry name" value="TYPE-1 ANGIOTENSIN II RECEPTOR-ASSOCIATED PROTEIN"/>
    <property type="match status" value="1"/>
</dbReference>
<evidence type="ECO:0000313" key="8">
    <source>
        <dbReference type="Proteomes" id="UP000291020"/>
    </source>
</evidence>
<name>A0A452J4K1_9SAUR</name>
<comment type="subcellular location">
    <subcellularLocation>
        <location evidence="1">Membrane</location>
        <topology evidence="1">Multi-pass membrane protein</topology>
    </subcellularLocation>
</comment>
<evidence type="ECO:0000256" key="1">
    <source>
        <dbReference type="ARBA" id="ARBA00004141"/>
    </source>
</evidence>
<sequence>MEVPAVNLKAIVLVHWLLTTWGCLEFSDSYTWGNFTVLAVGVWAIAQRDSVDAIIMFLIGLLITIVLDIINISLFYPRHSSLSDLERFSSGMAIFSLLLKPLSCLFVYQMYRERGGEYIVNLGFLSVGRDRSSYQSIDQHDAPCPYPDLDSKPAPHPF</sequence>
<dbReference type="GO" id="GO:0038166">
    <property type="term" value="P:angiotensin-activated signaling pathway"/>
    <property type="evidence" value="ECO:0007669"/>
    <property type="project" value="InterPro"/>
</dbReference>
<evidence type="ECO:0000256" key="4">
    <source>
        <dbReference type="ARBA" id="ARBA00023136"/>
    </source>
</evidence>
<dbReference type="SMART" id="SM00805">
    <property type="entry name" value="AGTRAP"/>
    <property type="match status" value="1"/>
</dbReference>
<feature type="transmembrane region" description="Helical" evidence="6">
    <location>
        <begin position="88"/>
        <end position="108"/>
    </location>
</feature>
<dbReference type="Pfam" id="PF06396">
    <property type="entry name" value="AGTRAP"/>
    <property type="match status" value="1"/>
</dbReference>
<dbReference type="AlphaFoldDB" id="A0A452J4K1"/>
<evidence type="ECO:0000256" key="2">
    <source>
        <dbReference type="ARBA" id="ARBA00022692"/>
    </source>
</evidence>
<proteinExistence type="predicted"/>
<feature type="transmembrane region" description="Helical" evidence="6">
    <location>
        <begin position="53"/>
        <end position="76"/>
    </location>
</feature>
<dbReference type="Proteomes" id="UP000291020">
    <property type="component" value="Unassembled WGS sequence"/>
</dbReference>
<organism evidence="7 8">
    <name type="scientific">Gopherus agassizii</name>
    <name type="common">Agassiz's desert tortoise</name>
    <dbReference type="NCBI Taxonomy" id="38772"/>
    <lineage>
        <taxon>Eukaryota</taxon>
        <taxon>Metazoa</taxon>
        <taxon>Chordata</taxon>
        <taxon>Craniata</taxon>
        <taxon>Vertebrata</taxon>
        <taxon>Euteleostomi</taxon>
        <taxon>Archelosauria</taxon>
        <taxon>Testudinata</taxon>
        <taxon>Testudines</taxon>
        <taxon>Cryptodira</taxon>
        <taxon>Durocryptodira</taxon>
        <taxon>Testudinoidea</taxon>
        <taxon>Testudinidae</taxon>
        <taxon>Gopherus</taxon>
    </lineage>
</organism>
<keyword evidence="3 6" id="KW-1133">Transmembrane helix</keyword>
<feature type="compositionally biased region" description="Basic and acidic residues" evidence="5">
    <location>
        <begin position="149"/>
        <end position="158"/>
    </location>
</feature>
<dbReference type="GO" id="GO:0008217">
    <property type="term" value="P:regulation of blood pressure"/>
    <property type="evidence" value="ECO:0007669"/>
    <property type="project" value="TreeGrafter"/>
</dbReference>
<protein>
    <submittedName>
        <fullName evidence="7">Uncharacterized protein</fullName>
    </submittedName>
</protein>